<feature type="transmembrane region" description="Helical" evidence="15">
    <location>
        <begin position="131"/>
        <end position="155"/>
    </location>
</feature>
<evidence type="ECO:0000256" key="4">
    <source>
        <dbReference type="ARBA" id="ARBA00022553"/>
    </source>
</evidence>
<evidence type="ECO:0000259" key="16">
    <source>
        <dbReference type="Pfam" id="PF01764"/>
    </source>
</evidence>
<evidence type="ECO:0000256" key="13">
    <source>
        <dbReference type="ARBA" id="ARBA00024531"/>
    </source>
</evidence>
<evidence type="ECO:0000256" key="5">
    <source>
        <dbReference type="ARBA" id="ARBA00022692"/>
    </source>
</evidence>
<dbReference type="InterPro" id="IPR052214">
    <property type="entry name" value="DAG_Lipase-Related"/>
</dbReference>
<keyword evidence="7" id="KW-0378">Hydrolase</keyword>
<protein>
    <recommendedName>
        <fullName evidence="14">sn-1-specific diacylglycerol lipase</fullName>
        <ecNumber evidence="14">3.1.1.116</ecNumber>
    </recommendedName>
</protein>
<feature type="transmembrane region" description="Helical" evidence="15">
    <location>
        <begin position="98"/>
        <end position="119"/>
    </location>
</feature>
<sequence>MPGMVLFGRRWAIASDDLVFPGVFELFVRVLWWIGILTLYLVHRGKLDCPGGVLLSSYLIVLIILLAVIIGTVSAIVCVSMKGTICNPGPRKSMSKLLYVRLALFLPEVVWASLGAAWIEDGVQCDRTVGNGIIATVAVSWIIVASTAVIIVIVFDPLGGKMAPYPPAGPHHLDSHESSQLLNGLKTAATSVWETRIKFLCCCIGKDDRTRVAFSSTAELFSTYFSDTDLVPSDIAAGLALLHQQQDNIRNNQEPDEVVSHSPGSSQEADLDAELENCHHYMQFAAAAYGWPLYIYRNPFTGLCRIGGDCCRSRTTDYDLVGGDQLTCHFGSILQTTGLQYRDFIHVSFHDKDILTDLSAESEPLDLECEVQDCWAHKEYRLVIVGHSLGAGAAALLTIMLRNPYPQVRCYAFSPPRGLLSKSLCEYSKTFIVSLVLGKDVIPRLSLTNLEDLKRRILRVIAHCNKPKYKILLRGCWYELFGGHPEDLPTELDGGDLTQPLLGERSLLAHGSPTYSFSSDSPLESPSKYPPLYPPGRIIHLEEVGTSGRFSCYPAARYSVKWSHESEFSKILIGPKMLTDHMPDILMRALDSAVSDRAACVSCPTQGGSSVDVA</sequence>
<evidence type="ECO:0000313" key="18">
    <source>
        <dbReference type="RefSeq" id="XP_057386013.1"/>
    </source>
</evidence>
<dbReference type="InterPro" id="IPR029058">
    <property type="entry name" value="AB_hydrolase_fold"/>
</dbReference>
<feature type="transmembrane region" description="Helical" evidence="15">
    <location>
        <begin position="18"/>
        <end position="43"/>
    </location>
</feature>
<evidence type="ECO:0000256" key="6">
    <source>
        <dbReference type="ARBA" id="ARBA00022723"/>
    </source>
</evidence>
<reference evidence="18" key="1">
    <citation type="submission" date="2025-08" db="UniProtKB">
        <authorList>
            <consortium name="RefSeq"/>
        </authorList>
    </citation>
    <scope>IDENTIFICATION</scope>
</reference>
<feature type="domain" description="Fungal lipase-type" evidence="16">
    <location>
        <begin position="376"/>
        <end position="448"/>
    </location>
</feature>
<dbReference type="PANTHER" id="PTHR45792:SF2">
    <property type="entry name" value="DIACYLGLYCEROL LIPASE-BETA"/>
    <property type="match status" value="1"/>
</dbReference>
<keyword evidence="3" id="KW-1003">Cell membrane</keyword>
<evidence type="ECO:0000256" key="7">
    <source>
        <dbReference type="ARBA" id="ARBA00022801"/>
    </source>
</evidence>
<dbReference type="SUPFAM" id="SSF53474">
    <property type="entry name" value="alpha/beta-Hydrolases"/>
    <property type="match status" value="1"/>
</dbReference>
<evidence type="ECO:0000256" key="8">
    <source>
        <dbReference type="ARBA" id="ARBA00022837"/>
    </source>
</evidence>
<comment type="cofactor">
    <cofactor evidence="1">
        <name>Ca(2+)</name>
        <dbReference type="ChEBI" id="CHEBI:29108"/>
    </cofactor>
</comment>
<evidence type="ECO:0000256" key="14">
    <source>
        <dbReference type="ARBA" id="ARBA00026104"/>
    </source>
</evidence>
<dbReference type="Pfam" id="PF01764">
    <property type="entry name" value="Lipase_3"/>
    <property type="match status" value="1"/>
</dbReference>
<dbReference type="Proteomes" id="UP001652580">
    <property type="component" value="Chromosome 15"/>
</dbReference>
<dbReference type="RefSeq" id="XP_057386013.1">
    <property type="nucleotide sequence ID" value="XM_057530030.1"/>
</dbReference>
<dbReference type="CDD" id="cd00519">
    <property type="entry name" value="Lipase_3"/>
    <property type="match status" value="1"/>
</dbReference>
<evidence type="ECO:0000256" key="9">
    <source>
        <dbReference type="ARBA" id="ARBA00022963"/>
    </source>
</evidence>
<accession>A0ABM3S835</accession>
<evidence type="ECO:0000256" key="2">
    <source>
        <dbReference type="ARBA" id="ARBA00004651"/>
    </source>
</evidence>
<keyword evidence="9" id="KW-0442">Lipid degradation</keyword>
<keyword evidence="5 15" id="KW-0812">Transmembrane</keyword>
<evidence type="ECO:0000256" key="1">
    <source>
        <dbReference type="ARBA" id="ARBA00001913"/>
    </source>
</evidence>
<name>A0ABM3S835_BALAC</name>
<organism evidence="17 18">
    <name type="scientific">Balaenoptera acutorostrata</name>
    <name type="common">Common minke whale</name>
    <name type="synonym">Balaena rostrata</name>
    <dbReference type="NCBI Taxonomy" id="9767"/>
    <lineage>
        <taxon>Eukaryota</taxon>
        <taxon>Metazoa</taxon>
        <taxon>Chordata</taxon>
        <taxon>Craniata</taxon>
        <taxon>Vertebrata</taxon>
        <taxon>Euteleostomi</taxon>
        <taxon>Mammalia</taxon>
        <taxon>Eutheria</taxon>
        <taxon>Laurasiatheria</taxon>
        <taxon>Artiodactyla</taxon>
        <taxon>Whippomorpha</taxon>
        <taxon>Cetacea</taxon>
        <taxon>Mysticeti</taxon>
        <taxon>Balaenopteridae</taxon>
        <taxon>Balaenoptera</taxon>
    </lineage>
</organism>
<keyword evidence="12 15" id="KW-0472">Membrane</keyword>
<evidence type="ECO:0000256" key="11">
    <source>
        <dbReference type="ARBA" id="ARBA00023098"/>
    </source>
</evidence>
<keyword evidence="8" id="KW-0106">Calcium</keyword>
<feature type="transmembrane region" description="Helical" evidence="15">
    <location>
        <begin position="55"/>
        <end position="77"/>
    </location>
</feature>
<keyword evidence="4" id="KW-0597">Phosphoprotein</keyword>
<gene>
    <name evidence="18" type="primary">DAGLB</name>
</gene>
<keyword evidence="10 15" id="KW-1133">Transmembrane helix</keyword>
<evidence type="ECO:0000256" key="15">
    <source>
        <dbReference type="SAM" id="Phobius"/>
    </source>
</evidence>
<evidence type="ECO:0000256" key="3">
    <source>
        <dbReference type="ARBA" id="ARBA00022475"/>
    </source>
</evidence>
<dbReference type="InterPro" id="IPR002921">
    <property type="entry name" value="Fungal_lipase-type"/>
</dbReference>
<comment type="catalytic activity">
    <reaction evidence="13">
        <text>a 1,2-diacyl-sn-glycerol + H2O = a 2-acylglycerol + a fatty acid + H(+)</text>
        <dbReference type="Rhea" id="RHEA:33275"/>
        <dbReference type="ChEBI" id="CHEBI:15377"/>
        <dbReference type="ChEBI" id="CHEBI:15378"/>
        <dbReference type="ChEBI" id="CHEBI:17389"/>
        <dbReference type="ChEBI" id="CHEBI:17815"/>
        <dbReference type="ChEBI" id="CHEBI:28868"/>
        <dbReference type="EC" id="3.1.1.116"/>
    </reaction>
    <physiologicalReaction direction="left-to-right" evidence="13">
        <dbReference type="Rhea" id="RHEA:33276"/>
    </physiologicalReaction>
</comment>
<keyword evidence="6" id="KW-0479">Metal-binding</keyword>
<proteinExistence type="predicted"/>
<keyword evidence="17" id="KW-1185">Reference proteome</keyword>
<evidence type="ECO:0000256" key="12">
    <source>
        <dbReference type="ARBA" id="ARBA00023136"/>
    </source>
</evidence>
<comment type="subcellular location">
    <subcellularLocation>
        <location evidence="2">Cell membrane</location>
        <topology evidence="2">Multi-pass membrane protein</topology>
    </subcellularLocation>
</comment>
<evidence type="ECO:0000256" key="10">
    <source>
        <dbReference type="ARBA" id="ARBA00022989"/>
    </source>
</evidence>
<dbReference type="GeneID" id="103008282"/>
<dbReference type="Gene3D" id="3.40.50.1820">
    <property type="entry name" value="alpha/beta hydrolase"/>
    <property type="match status" value="1"/>
</dbReference>
<evidence type="ECO:0000313" key="17">
    <source>
        <dbReference type="Proteomes" id="UP001652580"/>
    </source>
</evidence>
<dbReference type="PANTHER" id="PTHR45792">
    <property type="entry name" value="DIACYLGLYCEROL LIPASE HOMOLOG-RELATED"/>
    <property type="match status" value="1"/>
</dbReference>
<keyword evidence="11" id="KW-0443">Lipid metabolism</keyword>
<dbReference type="EC" id="3.1.1.116" evidence="14"/>